<feature type="transmembrane region" description="Helical" evidence="1">
    <location>
        <begin position="74"/>
        <end position="95"/>
    </location>
</feature>
<keyword evidence="1" id="KW-0472">Membrane</keyword>
<dbReference type="Proteomes" id="UP000291338">
    <property type="component" value="Unassembled WGS sequence"/>
</dbReference>
<comment type="caution">
    <text evidence="2">The sequence shown here is derived from an EMBL/GenBank/DDBJ whole genome shotgun (WGS) entry which is preliminary data.</text>
</comment>
<gene>
    <name evidence="2" type="ORF">C1E23_00440</name>
</gene>
<sequence length="121" mass="13152">MHFSLTLLITYSIGAFTCFLLHAFFAFPVVLAASIPAFVASFIPSNEKLAHHPHATLYAGCFTDMCSIELIESLWALSLICLIGTLLYVSSIRLFSGFGGRLGGIAFTSVAIFVLTRQVLM</sequence>
<evidence type="ECO:0000256" key="1">
    <source>
        <dbReference type="SAM" id="Phobius"/>
    </source>
</evidence>
<proteinExistence type="predicted"/>
<reference evidence="2 3" key="1">
    <citation type="submission" date="2018-01" db="EMBL/GenBank/DDBJ databases">
        <title>Co-occurrence of chitin degradation, pigmentation and bioactivity in marine Pseudoalteromonas.</title>
        <authorList>
            <person name="Paulsen S."/>
            <person name="Gram L."/>
            <person name="Machado H."/>
        </authorList>
    </citation>
    <scope>NUCLEOTIDE SEQUENCE [LARGE SCALE GENOMIC DNA]</scope>
    <source>
        <strain evidence="2 3">S3898</strain>
    </source>
</reference>
<keyword evidence="1" id="KW-0812">Transmembrane</keyword>
<feature type="transmembrane region" description="Helical" evidence="1">
    <location>
        <begin position="102"/>
        <end position="120"/>
    </location>
</feature>
<accession>A0A4Q7ISI7</accession>
<protein>
    <submittedName>
        <fullName evidence="2">Uncharacterized protein</fullName>
    </submittedName>
</protein>
<dbReference type="AlphaFoldDB" id="A0A4Q7ISI7"/>
<evidence type="ECO:0000313" key="2">
    <source>
        <dbReference type="EMBL" id="RZQ55040.1"/>
    </source>
</evidence>
<evidence type="ECO:0000313" key="3">
    <source>
        <dbReference type="Proteomes" id="UP000291338"/>
    </source>
</evidence>
<keyword evidence="1" id="KW-1133">Transmembrane helix</keyword>
<dbReference type="EMBL" id="PPSX01000003">
    <property type="protein sequence ID" value="RZQ55040.1"/>
    <property type="molecule type" value="Genomic_DNA"/>
</dbReference>
<name>A0A4Q7ISI7_9GAMM</name>
<organism evidence="2 3">
    <name type="scientific">Pseudoalteromonas phenolica</name>
    <dbReference type="NCBI Taxonomy" id="161398"/>
    <lineage>
        <taxon>Bacteria</taxon>
        <taxon>Pseudomonadati</taxon>
        <taxon>Pseudomonadota</taxon>
        <taxon>Gammaproteobacteria</taxon>
        <taxon>Alteromonadales</taxon>
        <taxon>Pseudoalteromonadaceae</taxon>
        <taxon>Pseudoalteromonas</taxon>
    </lineage>
</organism>